<dbReference type="Proteomes" id="UP000244336">
    <property type="component" value="Chromosome 3"/>
</dbReference>
<protein>
    <submittedName>
        <fullName evidence="2">Uncharacterized protein</fullName>
    </submittedName>
</protein>
<gene>
    <name evidence="2" type="ORF">GQ55_3G096800</name>
</gene>
<dbReference type="Gramene" id="PUZ63816">
    <property type="protein sequence ID" value="PUZ63816"/>
    <property type="gene ID" value="GQ55_3G096800"/>
</dbReference>
<dbReference type="EMBL" id="CM009751">
    <property type="protein sequence ID" value="PUZ63816.1"/>
    <property type="molecule type" value="Genomic_DNA"/>
</dbReference>
<feature type="region of interest" description="Disordered" evidence="1">
    <location>
        <begin position="1"/>
        <end position="33"/>
    </location>
</feature>
<name>A0A2T7E7K6_9POAL</name>
<keyword evidence="3" id="KW-1185">Reference proteome</keyword>
<dbReference type="AlphaFoldDB" id="A0A2T7E7K6"/>
<reference evidence="2 3" key="1">
    <citation type="submission" date="2018-04" db="EMBL/GenBank/DDBJ databases">
        <title>WGS assembly of Panicum hallii var. hallii HAL2.</title>
        <authorList>
            <person name="Lovell J."/>
            <person name="Jenkins J."/>
            <person name="Lowry D."/>
            <person name="Mamidi S."/>
            <person name="Sreedasyam A."/>
            <person name="Weng X."/>
            <person name="Barry K."/>
            <person name="Bonette J."/>
            <person name="Campitelli B."/>
            <person name="Daum C."/>
            <person name="Gordon S."/>
            <person name="Gould B."/>
            <person name="Lipzen A."/>
            <person name="MacQueen A."/>
            <person name="Palacio-Mejia J."/>
            <person name="Plott C."/>
            <person name="Shakirov E."/>
            <person name="Shu S."/>
            <person name="Yoshinaga Y."/>
            <person name="Zane M."/>
            <person name="Rokhsar D."/>
            <person name="Grimwood J."/>
            <person name="Schmutz J."/>
            <person name="Juenger T."/>
        </authorList>
    </citation>
    <scope>NUCLEOTIDE SEQUENCE [LARGE SCALE GENOMIC DNA]</scope>
    <source>
        <strain evidence="3">cv. HAL2</strain>
    </source>
</reference>
<evidence type="ECO:0000313" key="2">
    <source>
        <dbReference type="EMBL" id="PUZ63816.1"/>
    </source>
</evidence>
<evidence type="ECO:0000313" key="3">
    <source>
        <dbReference type="Proteomes" id="UP000244336"/>
    </source>
</evidence>
<proteinExistence type="predicted"/>
<accession>A0A2T7E7K6</accession>
<evidence type="ECO:0000256" key="1">
    <source>
        <dbReference type="SAM" id="MobiDB-lite"/>
    </source>
</evidence>
<sequence length="88" mass="10166">MWRRGRRRQDQTKKEEVPEEQKAAAGPTAQNKGVPAWAWPLHARWQQQASKRQADGCSAGPSIWLLALTRRGRVQKSWKKKTEITVNF</sequence>
<organism evidence="2 3">
    <name type="scientific">Panicum hallii var. hallii</name>
    <dbReference type="NCBI Taxonomy" id="1504633"/>
    <lineage>
        <taxon>Eukaryota</taxon>
        <taxon>Viridiplantae</taxon>
        <taxon>Streptophyta</taxon>
        <taxon>Embryophyta</taxon>
        <taxon>Tracheophyta</taxon>
        <taxon>Spermatophyta</taxon>
        <taxon>Magnoliopsida</taxon>
        <taxon>Liliopsida</taxon>
        <taxon>Poales</taxon>
        <taxon>Poaceae</taxon>
        <taxon>PACMAD clade</taxon>
        <taxon>Panicoideae</taxon>
        <taxon>Panicodae</taxon>
        <taxon>Paniceae</taxon>
        <taxon>Panicinae</taxon>
        <taxon>Panicum</taxon>
        <taxon>Panicum sect. Panicum</taxon>
    </lineage>
</organism>
<feature type="compositionally biased region" description="Basic and acidic residues" evidence="1">
    <location>
        <begin position="8"/>
        <end position="22"/>
    </location>
</feature>